<evidence type="ECO:0000313" key="1">
    <source>
        <dbReference type="EMBL" id="ALU12678.1"/>
    </source>
</evidence>
<dbReference type="Proteomes" id="UP000060778">
    <property type="component" value="Chromosome"/>
</dbReference>
<dbReference type="Pfam" id="PF00702">
    <property type="entry name" value="Hydrolase"/>
    <property type="match status" value="1"/>
</dbReference>
<dbReference type="InterPro" id="IPR023214">
    <property type="entry name" value="HAD_sf"/>
</dbReference>
<organism evidence="1 2">
    <name type="scientific">Ignicoccus islandicus DSM 13165</name>
    <dbReference type="NCBI Taxonomy" id="940295"/>
    <lineage>
        <taxon>Archaea</taxon>
        <taxon>Thermoproteota</taxon>
        <taxon>Thermoprotei</taxon>
        <taxon>Desulfurococcales</taxon>
        <taxon>Desulfurococcaceae</taxon>
        <taxon>Ignicoccus</taxon>
    </lineage>
</organism>
<keyword evidence="2" id="KW-1185">Reference proteome</keyword>
<accession>A0A0U3FLH7</accession>
<dbReference type="AlphaFoldDB" id="A0A0U3FLH7"/>
<name>A0A0U3FLH7_9CREN</name>
<gene>
    <name evidence="1" type="ORF">EYM_06325</name>
</gene>
<protein>
    <recommendedName>
        <fullName evidence="3">Haloacid dehalogenase</fullName>
    </recommendedName>
</protein>
<dbReference type="STRING" id="940295.EYM_06325"/>
<dbReference type="SUPFAM" id="SSF56784">
    <property type="entry name" value="HAD-like"/>
    <property type="match status" value="1"/>
</dbReference>
<evidence type="ECO:0008006" key="3">
    <source>
        <dbReference type="Google" id="ProtNLM"/>
    </source>
</evidence>
<reference evidence="1 2" key="1">
    <citation type="submission" date="2013-11" db="EMBL/GenBank/DDBJ databases">
        <title>Comparative genomics of Ignicoccus.</title>
        <authorList>
            <person name="Podar M."/>
        </authorList>
    </citation>
    <scope>NUCLEOTIDE SEQUENCE [LARGE SCALE GENOMIC DNA]</scope>
    <source>
        <strain evidence="1 2">DSM 13165</strain>
    </source>
</reference>
<dbReference type="OrthoDB" id="10041at2157"/>
<dbReference type="Gene3D" id="3.40.50.1000">
    <property type="entry name" value="HAD superfamily/HAD-like"/>
    <property type="match status" value="1"/>
</dbReference>
<dbReference type="EMBL" id="CP006867">
    <property type="protein sequence ID" value="ALU12678.1"/>
    <property type="molecule type" value="Genomic_DNA"/>
</dbReference>
<dbReference type="KEGG" id="iis:EYM_06325"/>
<sequence>MFKFIAFDVDGVLLTFKSSWAEVHKAFGSVDSIEDMKAYFKGEITYEEWCERDLRRWSEALGREPTEEDIANVFKDIDSKVHPYAGEAVSLSKRRGLGVGLVSAGLSVTTRIVAEKLGIYLWKANPIAKPCRAGVEPKNKLSALIDMVNKLGISLEETIYVGDSIIDLPALWGSGCGIGVGSEELKNLVPVWIKDLSDFPQALLKCLNHFAPAEADPYYEQYKYNDPYGDDFPWIRFLNLD</sequence>
<dbReference type="NCBIfam" id="TIGR01488">
    <property type="entry name" value="HAD-SF-IB"/>
    <property type="match status" value="1"/>
</dbReference>
<proteinExistence type="predicted"/>
<evidence type="ECO:0000313" key="2">
    <source>
        <dbReference type="Proteomes" id="UP000060778"/>
    </source>
</evidence>
<dbReference type="InterPro" id="IPR036412">
    <property type="entry name" value="HAD-like_sf"/>
</dbReference>